<keyword evidence="1" id="KW-1133">Transmembrane helix</keyword>
<name>A0A1G2PC34_9BACT</name>
<evidence type="ECO:0000313" key="3">
    <source>
        <dbReference type="Proteomes" id="UP000178869"/>
    </source>
</evidence>
<reference evidence="2 3" key="1">
    <citation type="journal article" date="2016" name="Nat. Commun.">
        <title>Thousands of microbial genomes shed light on interconnected biogeochemical processes in an aquifer system.</title>
        <authorList>
            <person name="Anantharaman K."/>
            <person name="Brown C.T."/>
            <person name="Hug L.A."/>
            <person name="Sharon I."/>
            <person name="Castelle C.J."/>
            <person name="Probst A.J."/>
            <person name="Thomas B.C."/>
            <person name="Singh A."/>
            <person name="Wilkins M.J."/>
            <person name="Karaoz U."/>
            <person name="Brodie E.L."/>
            <person name="Williams K.H."/>
            <person name="Hubbard S.S."/>
            <person name="Banfield J.F."/>
        </authorList>
    </citation>
    <scope>NUCLEOTIDE SEQUENCE [LARGE SCALE GENOMIC DNA]</scope>
</reference>
<accession>A0A1G2PC34</accession>
<evidence type="ECO:0000313" key="2">
    <source>
        <dbReference type="EMBL" id="OHA45907.1"/>
    </source>
</evidence>
<organism evidence="2 3">
    <name type="scientific">Candidatus Terrybacteria bacterium RIFCSPHIGHO2_01_FULL_43_35</name>
    <dbReference type="NCBI Taxonomy" id="1802361"/>
    <lineage>
        <taxon>Bacteria</taxon>
        <taxon>Candidatus Terryibacteriota</taxon>
    </lineage>
</organism>
<feature type="transmembrane region" description="Helical" evidence="1">
    <location>
        <begin position="89"/>
        <end position="112"/>
    </location>
</feature>
<keyword evidence="1" id="KW-0472">Membrane</keyword>
<feature type="transmembrane region" description="Helical" evidence="1">
    <location>
        <begin position="12"/>
        <end position="32"/>
    </location>
</feature>
<dbReference type="AlphaFoldDB" id="A0A1G2PC34"/>
<keyword evidence="1" id="KW-0812">Transmembrane</keyword>
<dbReference type="EMBL" id="MHSR01000025">
    <property type="protein sequence ID" value="OHA45907.1"/>
    <property type="molecule type" value="Genomic_DNA"/>
</dbReference>
<gene>
    <name evidence="2" type="ORF">A2828_01390</name>
</gene>
<comment type="caution">
    <text evidence="2">The sequence shown here is derived from an EMBL/GenBank/DDBJ whole genome shotgun (WGS) entry which is preliminary data.</text>
</comment>
<proteinExistence type="predicted"/>
<sequence length="118" mass="13667">MKLTKLKSKNTLFFTSVLSSALINLTLWIIVWRGFPPSEIPYVIHYSILSGSDIFGTQQNLYIVPFLGLVLLVLNTAIAIFIKNREGLLFYIFYVFPIILQIFLFIALMALLRFNYRI</sequence>
<feature type="transmembrane region" description="Helical" evidence="1">
    <location>
        <begin position="62"/>
        <end position="82"/>
    </location>
</feature>
<evidence type="ECO:0000256" key="1">
    <source>
        <dbReference type="SAM" id="Phobius"/>
    </source>
</evidence>
<dbReference type="Proteomes" id="UP000178869">
    <property type="component" value="Unassembled WGS sequence"/>
</dbReference>
<protein>
    <submittedName>
        <fullName evidence="2">Uncharacterized protein</fullName>
    </submittedName>
</protein>